<sequence length="498" mass="54713">MDGLLPKSNGSPDGILQSLHDDQGSWTQRLKALPLFAIHRVRRLTVGFLLKCLGVFGFLLLLLHLMEPSLGDQYRNVLSWTSTEAAEGPHLRLVVFGSQDLVGSSGSSETEHVTWPEKLCKELGCGSLLSFVPRGDSQPGILSNSLYGDALQSLQKVAEDADIIKNPAADFFFVSEQYPVPAQTPDMEHQITQFLTLPAPAVPPQETLWVFTFGTWDIWNFAALPLESGQGLVDASTAHLFDQIEVLLKESLVPGSIAFSDFWSNATKAKIDELTAKGAAENVDARKLESFRVIIPQLFDISLTPGWNVRQEPSLPHSIADQLRNSAVLTARWNDNIRREMDSWMAKGSMRPAGIEDGQVGTRPLEPAPMEGSPEEQAGNDYFNEAEEDPTIYAPFPRRLGFSADIAGGILDAMTEGEMHRMGATDAVGRGSMPAEDAARFLDVWNPCVSKDGEKASCDKPADHLFYDSFTLSQRAIDLMTKKTAQGVLEKLLLKEEL</sequence>
<evidence type="ECO:0000313" key="3">
    <source>
        <dbReference type="Proteomes" id="UP001055219"/>
    </source>
</evidence>
<dbReference type="EMBL" id="JAGIXG020000034">
    <property type="protein sequence ID" value="KAI6780338.1"/>
    <property type="molecule type" value="Genomic_DNA"/>
</dbReference>
<keyword evidence="1" id="KW-0472">Membrane</keyword>
<dbReference type="Proteomes" id="UP001055219">
    <property type="component" value="Unassembled WGS sequence"/>
</dbReference>
<dbReference type="OrthoDB" id="5278722at2759"/>
<reference evidence="2" key="1">
    <citation type="journal article" date="2021" name="J Fungi (Basel)">
        <title>Genomic and Metabolomic Analyses of the Marine Fungus Emericellopsis cladophorae: Insights into Saltwater Adaptability Mechanisms and Its Biosynthetic Potential.</title>
        <authorList>
            <person name="Goncalves M.F.M."/>
            <person name="Hilario S."/>
            <person name="Van de Peer Y."/>
            <person name="Esteves A.C."/>
            <person name="Alves A."/>
        </authorList>
    </citation>
    <scope>NUCLEOTIDE SEQUENCE</scope>
    <source>
        <strain evidence="2">MUM 19.33</strain>
    </source>
</reference>
<gene>
    <name evidence="2" type="ORF">J7T54_005440</name>
</gene>
<dbReference type="AlphaFoldDB" id="A0A9P9XZA6"/>
<proteinExistence type="predicted"/>
<keyword evidence="1" id="KW-0812">Transmembrane</keyword>
<name>A0A9P9XZA6_9HYPO</name>
<evidence type="ECO:0000313" key="2">
    <source>
        <dbReference type="EMBL" id="KAI6780338.1"/>
    </source>
</evidence>
<comment type="caution">
    <text evidence="2">The sequence shown here is derived from an EMBL/GenBank/DDBJ whole genome shotgun (WGS) entry which is preliminary data.</text>
</comment>
<dbReference type="GeneID" id="75831924"/>
<evidence type="ECO:0000256" key="1">
    <source>
        <dbReference type="SAM" id="Phobius"/>
    </source>
</evidence>
<accession>A0A9P9XZA6</accession>
<keyword evidence="3" id="KW-1185">Reference proteome</keyword>
<keyword evidence="1" id="KW-1133">Transmembrane helix</keyword>
<dbReference type="RefSeq" id="XP_051361194.1">
    <property type="nucleotide sequence ID" value="XM_051507661.1"/>
</dbReference>
<feature type="transmembrane region" description="Helical" evidence="1">
    <location>
        <begin position="48"/>
        <end position="66"/>
    </location>
</feature>
<reference evidence="2" key="2">
    <citation type="submission" date="2022-07" db="EMBL/GenBank/DDBJ databases">
        <authorList>
            <person name="Goncalves M.F.M."/>
            <person name="Hilario S."/>
            <person name="Van De Peer Y."/>
            <person name="Esteves A.C."/>
            <person name="Alves A."/>
        </authorList>
    </citation>
    <scope>NUCLEOTIDE SEQUENCE</scope>
    <source>
        <strain evidence="2">MUM 19.33</strain>
    </source>
</reference>
<organism evidence="2 3">
    <name type="scientific">Emericellopsis cladophorae</name>
    <dbReference type="NCBI Taxonomy" id="2686198"/>
    <lineage>
        <taxon>Eukaryota</taxon>
        <taxon>Fungi</taxon>
        <taxon>Dikarya</taxon>
        <taxon>Ascomycota</taxon>
        <taxon>Pezizomycotina</taxon>
        <taxon>Sordariomycetes</taxon>
        <taxon>Hypocreomycetidae</taxon>
        <taxon>Hypocreales</taxon>
        <taxon>Bionectriaceae</taxon>
        <taxon>Emericellopsis</taxon>
    </lineage>
</organism>
<protein>
    <submittedName>
        <fullName evidence="2">Uncharacterized protein</fullName>
    </submittedName>
</protein>